<feature type="chain" id="PRO_5045511286" description="Acyl-CoA:diacylglycerol acyltransferase" evidence="10">
    <location>
        <begin position="29"/>
        <end position="649"/>
    </location>
</feature>
<organism evidence="11 12">
    <name type="scientific">Corynebacterium atypicum</name>
    <dbReference type="NCBI Taxonomy" id="191610"/>
    <lineage>
        <taxon>Bacteria</taxon>
        <taxon>Bacillati</taxon>
        <taxon>Actinomycetota</taxon>
        <taxon>Actinomycetes</taxon>
        <taxon>Mycobacteriales</taxon>
        <taxon>Corynebacteriaceae</taxon>
        <taxon>Corynebacterium</taxon>
    </lineage>
</organism>
<dbReference type="PROSITE" id="PS51318">
    <property type="entry name" value="TAT"/>
    <property type="match status" value="1"/>
</dbReference>
<gene>
    <name evidence="11" type="ORF">CATYP_09940</name>
</gene>
<dbReference type="InterPro" id="IPR000801">
    <property type="entry name" value="Esterase-like"/>
</dbReference>
<evidence type="ECO:0000256" key="6">
    <source>
        <dbReference type="ARBA" id="ARBA00023315"/>
    </source>
</evidence>
<feature type="region of interest" description="Disordered" evidence="9">
    <location>
        <begin position="51"/>
        <end position="74"/>
    </location>
</feature>
<dbReference type="InterPro" id="IPR050583">
    <property type="entry name" value="Mycobacterial_A85_antigen"/>
</dbReference>
<evidence type="ECO:0000256" key="4">
    <source>
        <dbReference type="ARBA" id="ARBA00013244"/>
    </source>
</evidence>
<proteinExistence type="inferred from homology"/>
<feature type="compositionally biased region" description="Basic and acidic residues" evidence="9">
    <location>
        <begin position="62"/>
        <end position="72"/>
    </location>
</feature>
<evidence type="ECO:0000256" key="10">
    <source>
        <dbReference type="SAM" id="SignalP"/>
    </source>
</evidence>
<evidence type="ECO:0000256" key="8">
    <source>
        <dbReference type="ARBA" id="ARBA00048109"/>
    </source>
</evidence>
<dbReference type="Pfam" id="PF00756">
    <property type="entry name" value="Esterase"/>
    <property type="match status" value="1"/>
</dbReference>
<evidence type="ECO:0000256" key="5">
    <source>
        <dbReference type="ARBA" id="ARBA00022679"/>
    </source>
</evidence>
<dbReference type="PANTHER" id="PTHR48098">
    <property type="entry name" value="ENTEROCHELIN ESTERASE-RELATED"/>
    <property type="match status" value="1"/>
</dbReference>
<evidence type="ECO:0000256" key="2">
    <source>
        <dbReference type="ARBA" id="ARBA00005874"/>
    </source>
</evidence>
<protein>
    <recommendedName>
        <fullName evidence="7">Acyl-CoA:diacylglycerol acyltransferase</fullName>
        <ecNumber evidence="3">2.3.1.122</ecNumber>
        <ecNumber evidence="4">2.3.1.20</ecNumber>
    </recommendedName>
</protein>
<evidence type="ECO:0000256" key="7">
    <source>
        <dbReference type="ARBA" id="ARBA00032572"/>
    </source>
</evidence>
<dbReference type="EC" id="2.3.1.20" evidence="4"/>
<evidence type="ECO:0000256" key="9">
    <source>
        <dbReference type="SAM" id="MobiDB-lite"/>
    </source>
</evidence>
<sequence length="649" mass="70427">MRDLLLRAQRRRSLFLAATAIPVSVATAAALAPVASAQSSDLLPGSSGSSGFSDFIRPGQENIDRSAPRMEFPDIQGLPEGVSVDRVEWITNRRIAIFINSKAMPGKPIQVQMLLARDWHAHPDRTFPEVWALDGLRARDDNNGWTIETNIEAQYADRNVNVILPVGGESSFYSDWQQPDNGKHYMWETFLTGELIPVLQNGFRSNGQRAVTGISMGGTAAVNLAERNPSLFKFVGSFSGYLDMTSPGMPAAVRVAQMDAGGYNTNAMWGPEGSQDWIDHDPKLGIGALKDMVVYVSAGSGKDDHGNPESVLAGPSNVAGVGLEVISRLTSQTFVNRARTENVEVIEKFRPSGVHSWEYWQFEMTQAWPYIANALGLPPEDRAGDCQPVGAIAQVAEQTKALGTCVNNEYDSGEGGKAQDFRGGTAYWSPQTGAHGLYGMINARYAEMGGPSSWLGFPKSTELGAPDGRGRMVHFEHGSIYWTPQTGAHAIPGDMMAAWGSINWERGDLGYPTGPAVDAKAGVIQPFEGGYLVRAKPSEVYWLRGEIARKYGELGHVGHALGFPRSNENLIKGGAFQEFENGNIYWSPKTGAHVIRYGGIFDAWGEDGYEQGKFGYPTADHTDVPAGGEVVEFQHGKISQSNGVVHKEV</sequence>
<dbReference type="EC" id="2.3.1.122" evidence="3"/>
<dbReference type="InterPro" id="IPR013207">
    <property type="entry name" value="LGFP"/>
</dbReference>
<comment type="catalytic activity">
    <reaction evidence="1">
        <text>2 alpha,alpha'-trehalose 6-mycolate = alpha,alpha'-trehalose 6,6'-bismycolate + alpha,alpha-trehalose</text>
        <dbReference type="Rhea" id="RHEA:23472"/>
        <dbReference type="ChEBI" id="CHEBI:16551"/>
        <dbReference type="ChEBI" id="CHEBI:18195"/>
        <dbReference type="ChEBI" id="CHEBI:18234"/>
        <dbReference type="EC" id="2.3.1.122"/>
    </reaction>
</comment>
<feature type="signal peptide" evidence="10">
    <location>
        <begin position="1"/>
        <end position="28"/>
    </location>
</feature>
<comment type="similarity">
    <text evidence="2">Belongs to the mycobacterial A85 antigen family.</text>
</comment>
<reference evidence="11 12" key="1">
    <citation type="submission" date="2014-07" db="EMBL/GenBank/DDBJ databases">
        <title>Complete genome sequence of Corynebacterium atypicum DSM 44849: identifiction of the mycolic acid biosynthesis genes.</title>
        <authorList>
            <person name="Tippelt A."/>
            <person name="Mollmann S."/>
            <person name="Albersmeier A."/>
            <person name="Jaenicke S."/>
            <person name="Ruckert C."/>
            <person name="Tauch A."/>
        </authorList>
    </citation>
    <scope>NUCLEOTIDE SEQUENCE [LARGE SCALE GENOMIC DNA]</scope>
    <source>
        <strain evidence="11 12">R2070</strain>
    </source>
</reference>
<dbReference type="EMBL" id="CP008944">
    <property type="protein sequence ID" value="AIG64816.1"/>
    <property type="molecule type" value="Genomic_DNA"/>
</dbReference>
<comment type="catalytic activity">
    <reaction evidence="8">
        <text>an acyl-CoA + a 1,2-diacyl-sn-glycerol = a triacyl-sn-glycerol + CoA</text>
        <dbReference type="Rhea" id="RHEA:10868"/>
        <dbReference type="ChEBI" id="CHEBI:17815"/>
        <dbReference type="ChEBI" id="CHEBI:57287"/>
        <dbReference type="ChEBI" id="CHEBI:58342"/>
        <dbReference type="ChEBI" id="CHEBI:64615"/>
        <dbReference type="EC" id="2.3.1.20"/>
    </reaction>
</comment>
<dbReference type="Gene3D" id="3.40.50.1820">
    <property type="entry name" value="alpha/beta hydrolase"/>
    <property type="match status" value="1"/>
</dbReference>
<evidence type="ECO:0000313" key="11">
    <source>
        <dbReference type="EMBL" id="AIG64816.1"/>
    </source>
</evidence>
<keyword evidence="12" id="KW-1185">Reference proteome</keyword>
<dbReference type="PANTHER" id="PTHR48098:SF1">
    <property type="entry name" value="DIACYLGLYCEROL ACYLTRANSFERASE_MYCOLYLTRANSFERASE AG85A"/>
    <property type="match status" value="1"/>
</dbReference>
<dbReference type="RefSeq" id="WP_038607030.1">
    <property type="nucleotide sequence ID" value="NZ_CP008944.1"/>
</dbReference>
<accession>A0ABN4DER9</accession>
<dbReference type="SUPFAM" id="SSF53474">
    <property type="entry name" value="alpha/beta-Hydrolases"/>
    <property type="match status" value="1"/>
</dbReference>
<dbReference type="InterPro" id="IPR006311">
    <property type="entry name" value="TAT_signal"/>
</dbReference>
<evidence type="ECO:0000256" key="1">
    <source>
        <dbReference type="ARBA" id="ARBA00000697"/>
    </source>
</evidence>
<evidence type="ECO:0000256" key="3">
    <source>
        <dbReference type="ARBA" id="ARBA00012820"/>
    </source>
</evidence>
<keyword evidence="6" id="KW-0012">Acyltransferase</keyword>
<keyword evidence="5" id="KW-0808">Transferase</keyword>
<dbReference type="InterPro" id="IPR029058">
    <property type="entry name" value="AB_hydrolase_fold"/>
</dbReference>
<keyword evidence="10" id="KW-0732">Signal</keyword>
<evidence type="ECO:0000313" key="12">
    <source>
        <dbReference type="Proteomes" id="UP000028504"/>
    </source>
</evidence>
<name>A0ABN4DER9_9CORY</name>
<dbReference type="Proteomes" id="UP000028504">
    <property type="component" value="Chromosome"/>
</dbReference>
<dbReference type="Pfam" id="PF08310">
    <property type="entry name" value="LGFP"/>
    <property type="match status" value="4"/>
</dbReference>